<gene>
    <name evidence="5" type="ORF">LSAT_V11C500239800</name>
</gene>
<evidence type="ECO:0000313" key="6">
    <source>
        <dbReference type="Proteomes" id="UP000235145"/>
    </source>
</evidence>
<dbReference type="InterPro" id="IPR019010">
    <property type="entry name" value="eIF3e_N"/>
</dbReference>
<dbReference type="PANTHER" id="PTHR10317">
    <property type="entry name" value="EUKARYOTIC TRANSLATION INITIATION FACTOR 3 SUBUNIT E"/>
    <property type="match status" value="1"/>
</dbReference>
<evidence type="ECO:0000256" key="3">
    <source>
        <dbReference type="ARBA" id="ARBA00022917"/>
    </source>
</evidence>
<dbReference type="EMBL" id="NBSK02000005">
    <property type="protein sequence ID" value="KAJ0203549.1"/>
    <property type="molecule type" value="Genomic_DNA"/>
</dbReference>
<keyword evidence="3" id="KW-0648">Protein biosynthesis</keyword>
<accession>A0A9R1VE15</accession>
<keyword evidence="1" id="KW-0963">Cytoplasm</keyword>
<evidence type="ECO:0000313" key="5">
    <source>
        <dbReference type="EMBL" id="KAJ0203549.1"/>
    </source>
</evidence>
<dbReference type="InterPro" id="IPR016650">
    <property type="entry name" value="eIF3e"/>
</dbReference>
<dbReference type="AlphaFoldDB" id="A0A9R1VE15"/>
<sequence length="118" mass="13671">MATAKYDLTPRIAPKLDRHLVFPLLEFTQERELYPKVASNDKMDTDIALNLHQFYEIYMYICSCSEAVSSYWRVEVVARLKSLEVAAAPIVTFLQNPSAVQELRADKHYNRCSMIVLR</sequence>
<proteinExistence type="predicted"/>
<evidence type="ECO:0000259" key="4">
    <source>
        <dbReference type="SMART" id="SM01186"/>
    </source>
</evidence>
<comment type="caution">
    <text evidence="5">The sequence shown here is derived from an EMBL/GenBank/DDBJ whole genome shotgun (WGS) entry which is preliminary data.</text>
</comment>
<dbReference type="GO" id="GO:0003743">
    <property type="term" value="F:translation initiation factor activity"/>
    <property type="evidence" value="ECO:0007669"/>
    <property type="project" value="UniProtKB-KW"/>
</dbReference>
<organism evidence="5 6">
    <name type="scientific">Lactuca sativa</name>
    <name type="common">Garden lettuce</name>
    <dbReference type="NCBI Taxonomy" id="4236"/>
    <lineage>
        <taxon>Eukaryota</taxon>
        <taxon>Viridiplantae</taxon>
        <taxon>Streptophyta</taxon>
        <taxon>Embryophyta</taxon>
        <taxon>Tracheophyta</taxon>
        <taxon>Spermatophyta</taxon>
        <taxon>Magnoliopsida</taxon>
        <taxon>eudicotyledons</taxon>
        <taxon>Gunneridae</taxon>
        <taxon>Pentapetalae</taxon>
        <taxon>asterids</taxon>
        <taxon>campanulids</taxon>
        <taxon>Asterales</taxon>
        <taxon>Asteraceae</taxon>
        <taxon>Cichorioideae</taxon>
        <taxon>Cichorieae</taxon>
        <taxon>Lactucinae</taxon>
        <taxon>Lactuca</taxon>
    </lineage>
</organism>
<dbReference type="Proteomes" id="UP000235145">
    <property type="component" value="Unassembled WGS sequence"/>
</dbReference>
<name>A0A9R1VE15_LACSA</name>
<dbReference type="Pfam" id="PF09440">
    <property type="entry name" value="eIF3_N"/>
    <property type="match status" value="1"/>
</dbReference>
<feature type="domain" description="Eukaryotic translation initiation factor 3 subunit E N-terminal" evidence="4">
    <location>
        <begin position="7"/>
        <end position="111"/>
    </location>
</feature>
<evidence type="ECO:0000256" key="2">
    <source>
        <dbReference type="ARBA" id="ARBA00022540"/>
    </source>
</evidence>
<keyword evidence="6" id="KW-1185">Reference proteome</keyword>
<dbReference type="SMART" id="SM01186">
    <property type="entry name" value="eIF3_N"/>
    <property type="match status" value="1"/>
</dbReference>
<protein>
    <recommendedName>
        <fullName evidence="4">Eukaryotic translation initiation factor 3 subunit E N-terminal domain-containing protein</fullName>
    </recommendedName>
</protein>
<dbReference type="GO" id="GO:0005852">
    <property type="term" value="C:eukaryotic translation initiation factor 3 complex"/>
    <property type="evidence" value="ECO:0007669"/>
    <property type="project" value="InterPro"/>
</dbReference>
<evidence type="ECO:0000256" key="1">
    <source>
        <dbReference type="ARBA" id="ARBA00022490"/>
    </source>
</evidence>
<reference evidence="5 6" key="1">
    <citation type="journal article" date="2017" name="Nat. Commun.">
        <title>Genome assembly with in vitro proximity ligation data and whole-genome triplication in lettuce.</title>
        <authorList>
            <person name="Reyes-Chin-Wo S."/>
            <person name="Wang Z."/>
            <person name="Yang X."/>
            <person name="Kozik A."/>
            <person name="Arikit S."/>
            <person name="Song C."/>
            <person name="Xia L."/>
            <person name="Froenicke L."/>
            <person name="Lavelle D.O."/>
            <person name="Truco M.J."/>
            <person name="Xia R."/>
            <person name="Zhu S."/>
            <person name="Xu C."/>
            <person name="Xu H."/>
            <person name="Xu X."/>
            <person name="Cox K."/>
            <person name="Korf I."/>
            <person name="Meyers B.C."/>
            <person name="Michelmore R.W."/>
        </authorList>
    </citation>
    <scope>NUCLEOTIDE SEQUENCE [LARGE SCALE GENOMIC DNA]</scope>
    <source>
        <strain evidence="6">cv. Salinas</strain>
        <tissue evidence="5">Seedlings</tissue>
    </source>
</reference>
<keyword evidence="2" id="KW-0396">Initiation factor</keyword>